<feature type="domain" description="MrpA C-terminal/MbhE" evidence="16">
    <location>
        <begin position="676"/>
        <end position="765"/>
    </location>
</feature>
<reference evidence="17 18" key="1">
    <citation type="submission" date="2020-07" db="EMBL/GenBank/DDBJ databases">
        <title>Sequencing the genomes of 1000 actinobacteria strains.</title>
        <authorList>
            <person name="Klenk H.-P."/>
        </authorList>
    </citation>
    <scope>NUCLEOTIDE SEQUENCE [LARGE SCALE GENOMIC DNA]</scope>
    <source>
        <strain evidence="17 18">DSM 15664</strain>
    </source>
</reference>
<evidence type="ECO:0000256" key="11">
    <source>
        <dbReference type="SAM" id="Phobius"/>
    </source>
</evidence>
<dbReference type="InterPro" id="IPR050616">
    <property type="entry name" value="CPA3_Na-H_Antiporter_A"/>
</dbReference>
<feature type="transmembrane region" description="Helical" evidence="11">
    <location>
        <begin position="598"/>
        <end position="614"/>
    </location>
</feature>
<dbReference type="Pfam" id="PF13244">
    <property type="entry name" value="MbhD"/>
    <property type="match status" value="1"/>
</dbReference>
<keyword evidence="7" id="KW-0406">Ion transport</keyword>
<evidence type="ECO:0000256" key="4">
    <source>
        <dbReference type="ARBA" id="ARBA00022475"/>
    </source>
</evidence>
<keyword evidence="8 11" id="KW-0472">Membrane</keyword>
<evidence type="ECO:0000256" key="7">
    <source>
        <dbReference type="ARBA" id="ARBA00023065"/>
    </source>
</evidence>
<dbReference type="PANTHER" id="PTHR43373">
    <property type="entry name" value="NA(+)/H(+) ANTIPORTER SUBUNIT"/>
    <property type="match status" value="1"/>
</dbReference>
<evidence type="ECO:0000256" key="10">
    <source>
        <dbReference type="SAM" id="MobiDB-lite"/>
    </source>
</evidence>
<dbReference type="Pfam" id="PF00361">
    <property type="entry name" value="Proton_antipo_M"/>
    <property type="match status" value="1"/>
</dbReference>
<evidence type="ECO:0000259" key="15">
    <source>
        <dbReference type="Pfam" id="PF13244"/>
    </source>
</evidence>
<organism evidence="17 18">
    <name type="scientific">Nesterenkonia sandarakina</name>
    <dbReference type="NCBI Taxonomy" id="272918"/>
    <lineage>
        <taxon>Bacteria</taxon>
        <taxon>Bacillati</taxon>
        <taxon>Actinomycetota</taxon>
        <taxon>Actinomycetes</taxon>
        <taxon>Micrococcales</taxon>
        <taxon>Micrococcaceae</taxon>
        <taxon>Nesterenkonia</taxon>
    </lineage>
</organism>
<evidence type="ECO:0000256" key="1">
    <source>
        <dbReference type="ARBA" id="ARBA00004651"/>
    </source>
</evidence>
<feature type="transmembrane region" description="Helical" evidence="11">
    <location>
        <begin position="109"/>
        <end position="125"/>
    </location>
</feature>
<dbReference type="PRINTS" id="PR01434">
    <property type="entry name" value="NADHDHGNASE5"/>
</dbReference>
<feature type="transmembrane region" description="Helical" evidence="11">
    <location>
        <begin position="835"/>
        <end position="854"/>
    </location>
</feature>
<feature type="transmembrane region" description="Helical" evidence="11">
    <location>
        <begin position="803"/>
        <end position="823"/>
    </location>
</feature>
<feature type="transmembrane region" description="Helical" evidence="11">
    <location>
        <begin position="444"/>
        <end position="467"/>
    </location>
</feature>
<evidence type="ECO:0000259" key="12">
    <source>
        <dbReference type="Pfam" id="PF00361"/>
    </source>
</evidence>
<feature type="transmembrane region" description="Helical" evidence="11">
    <location>
        <begin position="737"/>
        <end position="755"/>
    </location>
</feature>
<accession>A0A7Z0J4I1</accession>
<comment type="subcellular location">
    <subcellularLocation>
        <location evidence="1">Cell membrane</location>
        <topology evidence="1">Multi-pass membrane protein</topology>
    </subcellularLocation>
    <subcellularLocation>
        <location evidence="9">Membrane</location>
        <topology evidence="9">Multi-pass membrane protein</topology>
    </subcellularLocation>
</comment>
<keyword evidence="18" id="KW-1185">Reference proteome</keyword>
<evidence type="ECO:0000259" key="16">
    <source>
        <dbReference type="Pfam" id="PF20501"/>
    </source>
</evidence>
<feature type="transmembrane region" description="Helical" evidence="11">
    <location>
        <begin position="776"/>
        <end position="797"/>
    </location>
</feature>
<dbReference type="Proteomes" id="UP000560069">
    <property type="component" value="Unassembled WGS sequence"/>
</dbReference>
<keyword evidence="2" id="KW-0813">Transport</keyword>
<dbReference type="InterPro" id="IPR007182">
    <property type="entry name" value="MnhB"/>
</dbReference>
<dbReference type="GO" id="GO:0005886">
    <property type="term" value="C:plasma membrane"/>
    <property type="evidence" value="ECO:0007669"/>
    <property type="project" value="UniProtKB-SubCell"/>
</dbReference>
<keyword evidence="5 9" id="KW-0812">Transmembrane</keyword>
<feature type="transmembrane region" description="Helical" evidence="11">
    <location>
        <begin position="564"/>
        <end position="586"/>
    </location>
</feature>
<keyword evidence="4" id="KW-1003">Cell membrane</keyword>
<sequence>MTLMTSLLVMLVAVALARPLAARMGRNAGYPMALLFLASLGFILRDAHQVFNGDVVTGEWTWIPTFDIALRLHLDGLSLIFTILVLGVGALIMVYCTHYLSDEYDHGRLYMLLAMFATAMLGMVLSADIVLLFVFFEITTLCSFFLIGAQGLHEARPATRAFVITASGGLGLLAAVVLLWSVTGTTDLTQILARSEEVSASAAAPWIGGLIIFAAVTKSAQFPFHFWLPDAMVALTPVSAYLHAATLVKAGIYVLMRFSQPFTDFMWWTVTLVLIGLVTTVFGAVFALKQHDLKALLAYSTVSQLGWIVALIGVGTPAALAVAGLHTFSHALFKATLFMLVGVIDKEAGSRDIRELSGLYRVMPVTATLTGLAALSMAGLPPFLGFVSKEEAYYAFLELPGVWGWVAGLTAVTSAAVTFAYGFRIWSGAFGGVTVQKNLYEPRWAFLAPAAVPALGGLVLGIFVVYLNPLFDRSAQATVLDANASAGLSLWPDSFASPALWMSVATVCLGLTLYAFKDPVDTVLQRLYLPISGVAAYDACYTGILRFSELVSRPARTGVLANHLLWPLGSLVLLAVGVLFAGDIQGAPPAATSRPEDWVVVALTALAALGLCWTRSRLGAVAMLGVIGFLMAGWFMLLGGVDLAMTQLLVEILTVAVAVLVLRRLPVLFTPAPGLRRWGGLLAASVLGVTAGAGTWLLTGRREPSAAAEFFVAEAEELAGGTNLVNTILVDFRGLDTFGEITVLAVAAVGLLALLRGESPANERTASMDLPGDRTVLTTATRILVPLIGLVSIWLLWRGHYEPGGGFVAALVASLALVMARLPRHAADPPPIRPAILLSSGLIVAVVGGLVGLIEGSFLRPIQGAVEVGGFTQSLTTSLIFDLGVFFAVLGLVAAALDRLTRGAVPPLEEHHVSSATDKEHRATRREGVSR</sequence>
<keyword evidence="6 11" id="KW-1133">Transmembrane helix</keyword>
<evidence type="ECO:0000313" key="17">
    <source>
        <dbReference type="EMBL" id="NYJ18096.1"/>
    </source>
</evidence>
<feature type="transmembrane region" description="Helical" evidence="11">
    <location>
        <begin position="403"/>
        <end position="423"/>
    </location>
</feature>
<evidence type="ECO:0000256" key="8">
    <source>
        <dbReference type="ARBA" id="ARBA00023136"/>
    </source>
</evidence>
<evidence type="ECO:0000256" key="3">
    <source>
        <dbReference type="ARBA" id="ARBA00022449"/>
    </source>
</evidence>
<feature type="transmembrane region" description="Helical" evidence="11">
    <location>
        <begin position="295"/>
        <end position="314"/>
    </location>
</feature>
<feature type="transmembrane region" description="Helical" evidence="11">
    <location>
        <begin position="161"/>
        <end position="183"/>
    </location>
</feature>
<dbReference type="GO" id="GO:0006811">
    <property type="term" value="P:monoatomic ion transport"/>
    <property type="evidence" value="ECO:0007669"/>
    <property type="project" value="UniProtKB-KW"/>
</dbReference>
<dbReference type="InterPro" id="IPR025383">
    <property type="entry name" value="MrpA_C/MbhD"/>
</dbReference>
<evidence type="ECO:0000256" key="2">
    <source>
        <dbReference type="ARBA" id="ARBA00022448"/>
    </source>
</evidence>
<comment type="caution">
    <text evidence="17">The sequence shown here is derived from an EMBL/GenBank/DDBJ whole genome shotgun (WGS) entry which is preliminary data.</text>
</comment>
<dbReference type="AlphaFoldDB" id="A0A7Z0J4I1"/>
<evidence type="ECO:0000259" key="13">
    <source>
        <dbReference type="Pfam" id="PF00662"/>
    </source>
</evidence>
<feature type="transmembrane region" description="Helical" evidence="11">
    <location>
        <begin position="647"/>
        <end position="666"/>
    </location>
</feature>
<evidence type="ECO:0000256" key="6">
    <source>
        <dbReference type="ARBA" id="ARBA00022989"/>
    </source>
</evidence>
<evidence type="ECO:0000313" key="18">
    <source>
        <dbReference type="Proteomes" id="UP000560069"/>
    </source>
</evidence>
<feature type="transmembrane region" description="Helical" evidence="11">
    <location>
        <begin position="76"/>
        <end position="97"/>
    </location>
</feature>
<feature type="transmembrane region" description="Helical" evidence="11">
    <location>
        <begin position="320"/>
        <end position="341"/>
    </location>
</feature>
<evidence type="ECO:0000259" key="14">
    <source>
        <dbReference type="Pfam" id="PF04039"/>
    </source>
</evidence>
<feature type="transmembrane region" description="Helical" evidence="11">
    <location>
        <begin position="678"/>
        <end position="698"/>
    </location>
</feature>
<dbReference type="Pfam" id="PF04039">
    <property type="entry name" value="MnhB"/>
    <property type="match status" value="1"/>
</dbReference>
<feature type="transmembrane region" description="Helical" evidence="11">
    <location>
        <begin position="874"/>
        <end position="897"/>
    </location>
</feature>
<feature type="transmembrane region" description="Helical" evidence="11">
    <location>
        <begin position="621"/>
        <end position="641"/>
    </location>
</feature>
<evidence type="ECO:0000256" key="9">
    <source>
        <dbReference type="RuleBase" id="RU000320"/>
    </source>
</evidence>
<feature type="transmembrane region" description="Helical" evidence="11">
    <location>
        <begin position="499"/>
        <end position="516"/>
    </location>
</feature>
<feature type="domain" description="MrpA C-terminal/MbhD" evidence="15">
    <location>
        <begin position="603"/>
        <end position="666"/>
    </location>
</feature>
<feature type="transmembrane region" description="Helical" evidence="11">
    <location>
        <begin position="203"/>
        <end position="228"/>
    </location>
</feature>
<feature type="domain" description="Na+/H+ antiporter MnhB subunit-related protein" evidence="14">
    <location>
        <begin position="776"/>
        <end position="894"/>
    </location>
</feature>
<proteinExistence type="predicted"/>
<name>A0A7Z0J4I1_9MICC</name>
<dbReference type="GO" id="GO:0015297">
    <property type="term" value="F:antiporter activity"/>
    <property type="evidence" value="ECO:0007669"/>
    <property type="project" value="UniProtKB-KW"/>
</dbReference>
<dbReference type="EMBL" id="JACCFQ010000002">
    <property type="protein sequence ID" value="NYJ18096.1"/>
    <property type="molecule type" value="Genomic_DNA"/>
</dbReference>
<dbReference type="RefSeq" id="WP_179443032.1">
    <property type="nucleotide sequence ID" value="NZ_BAAALK010000004.1"/>
</dbReference>
<keyword evidence="3" id="KW-0050">Antiport</keyword>
<feature type="region of interest" description="Disordered" evidence="10">
    <location>
        <begin position="909"/>
        <end position="931"/>
    </location>
</feature>
<feature type="transmembrane region" description="Helical" evidence="11">
    <location>
        <begin position="265"/>
        <end position="288"/>
    </location>
</feature>
<feature type="transmembrane region" description="Helical" evidence="11">
    <location>
        <begin position="131"/>
        <end position="149"/>
    </location>
</feature>
<dbReference type="InterPro" id="IPR001750">
    <property type="entry name" value="ND/Mrp_TM"/>
</dbReference>
<evidence type="ECO:0000256" key="5">
    <source>
        <dbReference type="ARBA" id="ARBA00022692"/>
    </source>
</evidence>
<dbReference type="Pfam" id="PF00662">
    <property type="entry name" value="Proton_antipo_N"/>
    <property type="match status" value="1"/>
</dbReference>
<protein>
    <submittedName>
        <fullName evidence="17">Multicomponent Na+:H+ antiporter subunit A</fullName>
    </submittedName>
</protein>
<feature type="transmembrane region" description="Helical" evidence="11">
    <location>
        <begin position="362"/>
        <end position="383"/>
    </location>
</feature>
<dbReference type="PANTHER" id="PTHR43373:SF1">
    <property type="entry name" value="NA(+)_H(+) ANTIPORTER SUBUNIT A"/>
    <property type="match status" value="1"/>
</dbReference>
<dbReference type="InterPro" id="IPR001516">
    <property type="entry name" value="Proton_antipo_N"/>
</dbReference>
<dbReference type="Pfam" id="PF20501">
    <property type="entry name" value="MbhE"/>
    <property type="match status" value="1"/>
</dbReference>
<gene>
    <name evidence="17" type="ORF">HNR11_002686</name>
</gene>
<dbReference type="InterPro" id="IPR046806">
    <property type="entry name" value="MrpA_C/MbhE"/>
</dbReference>
<feature type="domain" description="NADH:quinone oxidoreductase/Mrp antiporter transmembrane" evidence="12">
    <location>
        <begin position="126"/>
        <end position="411"/>
    </location>
</feature>
<feature type="domain" description="NADH-Ubiquinone oxidoreductase (complex I) chain 5 N-terminal" evidence="13">
    <location>
        <begin position="60"/>
        <end position="106"/>
    </location>
</feature>